<feature type="domain" description="FAD/NAD(P)-binding" evidence="5">
    <location>
        <begin position="5"/>
        <end position="290"/>
    </location>
</feature>
<accession>A0A402DRK9</accession>
<dbReference type="InterPro" id="IPR036188">
    <property type="entry name" value="FAD/NAD-bd_sf"/>
</dbReference>
<dbReference type="InterPro" id="IPR050097">
    <property type="entry name" value="Ferredoxin-NADP_redctase_2"/>
</dbReference>
<dbReference type="RefSeq" id="WP_130781405.1">
    <property type="nucleotide sequence ID" value="NZ_BIMR01000134.1"/>
</dbReference>
<dbReference type="PRINTS" id="PR00469">
    <property type="entry name" value="PNDRDTASEII"/>
</dbReference>
<evidence type="ECO:0000256" key="2">
    <source>
        <dbReference type="ARBA" id="ARBA00023002"/>
    </source>
</evidence>
<evidence type="ECO:0000259" key="6">
    <source>
        <dbReference type="Pfam" id="PF13649"/>
    </source>
</evidence>
<dbReference type="EMBL" id="BIMR01000134">
    <property type="protein sequence ID" value="GCE76800.1"/>
    <property type="molecule type" value="Genomic_DNA"/>
</dbReference>
<dbReference type="AlphaFoldDB" id="A0A402DRK9"/>
<comment type="catalytic activity">
    <reaction evidence="3">
        <text>[thioredoxin]-dithiol + NADP(+) = [thioredoxin]-disulfide + NADPH + H(+)</text>
        <dbReference type="Rhea" id="RHEA:20345"/>
        <dbReference type="Rhea" id="RHEA-COMP:10698"/>
        <dbReference type="Rhea" id="RHEA-COMP:10700"/>
        <dbReference type="ChEBI" id="CHEBI:15378"/>
        <dbReference type="ChEBI" id="CHEBI:29950"/>
        <dbReference type="ChEBI" id="CHEBI:50058"/>
        <dbReference type="ChEBI" id="CHEBI:57783"/>
        <dbReference type="ChEBI" id="CHEBI:58349"/>
        <dbReference type="EC" id="1.8.1.9"/>
    </reaction>
</comment>
<gene>
    <name evidence="7" type="ORF">CBZ_18560</name>
</gene>
<evidence type="ECO:0000313" key="8">
    <source>
        <dbReference type="Proteomes" id="UP000289954"/>
    </source>
</evidence>
<dbReference type="SUPFAM" id="SSF53335">
    <property type="entry name" value="S-adenosyl-L-methionine-dependent methyltransferases"/>
    <property type="match status" value="1"/>
</dbReference>
<dbReference type="InterPro" id="IPR023753">
    <property type="entry name" value="FAD/NAD-binding_dom"/>
</dbReference>
<keyword evidence="2" id="KW-0560">Oxidoreductase</keyword>
<dbReference type="PANTHER" id="PTHR48105">
    <property type="entry name" value="THIOREDOXIN REDUCTASE 1-RELATED-RELATED"/>
    <property type="match status" value="1"/>
</dbReference>
<reference evidence="7 8" key="1">
    <citation type="submission" date="2019-01" db="EMBL/GenBank/DDBJ databases">
        <title>Draft genome sequence of Cellulomonas takizawaensis strain TKZ-21.</title>
        <authorList>
            <person name="Yamamura H."/>
            <person name="Hayashi T."/>
            <person name="Hamada M."/>
            <person name="Serisawa Y."/>
            <person name="Matsuyama K."/>
            <person name="Nakagawa Y."/>
            <person name="Otoguro M."/>
            <person name="Yanagida F."/>
            <person name="Hayakawa M."/>
        </authorList>
    </citation>
    <scope>NUCLEOTIDE SEQUENCE [LARGE SCALE GENOMIC DNA]</scope>
    <source>
        <strain evidence="7 8">NBRC12680</strain>
    </source>
</reference>
<dbReference type="OrthoDB" id="9786503at2"/>
<evidence type="ECO:0008006" key="9">
    <source>
        <dbReference type="Google" id="ProtNLM"/>
    </source>
</evidence>
<dbReference type="Pfam" id="PF07992">
    <property type="entry name" value="Pyr_redox_2"/>
    <property type="match status" value="1"/>
</dbReference>
<dbReference type="Gene3D" id="3.50.50.60">
    <property type="entry name" value="FAD/NAD(P)-binding domain"/>
    <property type="match status" value="2"/>
</dbReference>
<sequence length="571" mass="59729">MDERYDVVVVGGGAAGLSGALTLARARRSVLVVDAGDPRNAPAAHAHGLLTRDGTPPLDLLAAGRAEVEGYGAHVERGEVLAVHHEDGAFTVELADGRSVVARAVLSATGLRDELPDVPGLAQRWGTDVLHCPYCHGWEVRDRAVVILGTNPLAAHAAQLWRQWTDDVTLVRHTAPPLAPEDAERLAARGVRVLDTTAVAVDGPSGDLTVHLADGTAVPAAAVVTGTRMVARAEHLAPLGLHPVPLEMAGQEIGRAVPAGPDGATALPGVWVAGNVTDLRATVVVAAAAGVMVGAMINADLVARDADAAVDAHRLAATASTAHAAHAEHGRHGGHTHGGHTPADAAAAGGRRTVHGVDLPEELAGMFEPEFWEERYSGPAPTWSGRPNDTLVQETRDLPPGRALDVAAGEGGDALWLAEQGWHVTATDWAAAGLARGEAAAAERGVADRVVWRQADIVDGTGWGDETYDLVTSHYLHLPPDLRTAAVRRMASFVSPGGTLLVVGHHARDLRTTMPRPDVPELFTDADEIAALLDPAQWEVVTVDARAHEATDPDGRPVVLHDAVLRARRLP</sequence>
<evidence type="ECO:0000256" key="1">
    <source>
        <dbReference type="ARBA" id="ARBA00022630"/>
    </source>
</evidence>
<evidence type="ECO:0000256" key="3">
    <source>
        <dbReference type="ARBA" id="ARBA00048132"/>
    </source>
</evidence>
<dbReference type="Gene3D" id="3.40.50.150">
    <property type="entry name" value="Vaccinia Virus protein VP39"/>
    <property type="match status" value="1"/>
</dbReference>
<organism evidence="7 8">
    <name type="scientific">Cellulomonas biazotea</name>
    <dbReference type="NCBI Taxonomy" id="1709"/>
    <lineage>
        <taxon>Bacteria</taxon>
        <taxon>Bacillati</taxon>
        <taxon>Actinomycetota</taxon>
        <taxon>Actinomycetes</taxon>
        <taxon>Micrococcales</taxon>
        <taxon>Cellulomonadaceae</taxon>
        <taxon>Cellulomonas</taxon>
    </lineage>
</organism>
<dbReference type="SUPFAM" id="SSF51905">
    <property type="entry name" value="FAD/NAD(P)-binding domain"/>
    <property type="match status" value="1"/>
</dbReference>
<proteinExistence type="predicted"/>
<feature type="domain" description="Methyltransferase" evidence="6">
    <location>
        <begin position="404"/>
        <end position="498"/>
    </location>
</feature>
<feature type="compositionally biased region" description="Low complexity" evidence="4">
    <location>
        <begin position="339"/>
        <end position="348"/>
    </location>
</feature>
<dbReference type="CDD" id="cd02440">
    <property type="entry name" value="AdoMet_MTases"/>
    <property type="match status" value="1"/>
</dbReference>
<feature type="region of interest" description="Disordered" evidence="4">
    <location>
        <begin position="321"/>
        <end position="348"/>
    </location>
</feature>
<keyword evidence="1" id="KW-0285">Flavoprotein</keyword>
<dbReference type="PRINTS" id="PR00368">
    <property type="entry name" value="FADPNR"/>
</dbReference>
<evidence type="ECO:0000313" key="7">
    <source>
        <dbReference type="EMBL" id="GCE76800.1"/>
    </source>
</evidence>
<keyword evidence="8" id="KW-1185">Reference proteome</keyword>
<dbReference type="InterPro" id="IPR041698">
    <property type="entry name" value="Methyltransf_25"/>
</dbReference>
<protein>
    <recommendedName>
        <fullName evidence="9">Methyltransferase</fullName>
    </recommendedName>
</protein>
<name>A0A402DRK9_9CELL</name>
<comment type="caution">
    <text evidence="7">The sequence shown here is derived from an EMBL/GenBank/DDBJ whole genome shotgun (WGS) entry which is preliminary data.</text>
</comment>
<dbReference type="Pfam" id="PF13649">
    <property type="entry name" value="Methyltransf_25"/>
    <property type="match status" value="1"/>
</dbReference>
<dbReference type="Proteomes" id="UP000289954">
    <property type="component" value="Unassembled WGS sequence"/>
</dbReference>
<evidence type="ECO:0000256" key="4">
    <source>
        <dbReference type="SAM" id="MobiDB-lite"/>
    </source>
</evidence>
<dbReference type="GO" id="GO:0004791">
    <property type="term" value="F:thioredoxin-disulfide reductase (NADPH) activity"/>
    <property type="evidence" value="ECO:0007669"/>
    <property type="project" value="UniProtKB-EC"/>
</dbReference>
<dbReference type="InterPro" id="IPR029063">
    <property type="entry name" value="SAM-dependent_MTases_sf"/>
</dbReference>
<evidence type="ECO:0000259" key="5">
    <source>
        <dbReference type="Pfam" id="PF07992"/>
    </source>
</evidence>